<gene>
    <name evidence="3" type="ORF">EPK99_10365</name>
</gene>
<evidence type="ECO:0000256" key="1">
    <source>
        <dbReference type="ARBA" id="ARBA00023002"/>
    </source>
</evidence>
<sequence>MIIGYHASHEQFSPSQLLAYAKQADEAGFEAVMTSDHIAPWSERQGNSGNNWAWLGAAMAGTSVPFGSLSIPGGWRHHPVDLAHMIATLAQMFPDRLPWIAVGSGEAANEIMVGNGWPEKQERNERLRAGTEIMRALLRGETVTAQHPGFAAEQARLWSLPEKPPALFGAALTPETAEWLGSWADGFITVHKPKAELQQIVSSFQRGGGTGKPMALQLQVCWAETKEEARMIAWDQWRHAALPPRDLADLRTPQAFDEAVKDVPPKAMDDVVPLVSSGEEVVHLIEDGASCGFGEIYIHGISRDQEGFIRAMGRDVLPAFRYTSSGL</sequence>
<dbReference type="Proteomes" id="UP000287687">
    <property type="component" value="Unassembled WGS sequence"/>
</dbReference>
<dbReference type="RefSeq" id="WP_128442944.1">
    <property type="nucleotide sequence ID" value="NZ_SBIP01000002.1"/>
</dbReference>
<organism evidence="3 4">
    <name type="scientific">Neorhizobium lilium</name>
    <dbReference type="NCBI Taxonomy" id="2503024"/>
    <lineage>
        <taxon>Bacteria</taxon>
        <taxon>Pseudomonadati</taxon>
        <taxon>Pseudomonadota</taxon>
        <taxon>Alphaproteobacteria</taxon>
        <taxon>Hyphomicrobiales</taxon>
        <taxon>Rhizobiaceae</taxon>
        <taxon>Rhizobium/Agrobacterium group</taxon>
        <taxon>Neorhizobium</taxon>
    </lineage>
</organism>
<comment type="caution">
    <text evidence="3">The sequence shown here is derived from an EMBL/GenBank/DDBJ whole genome shotgun (WGS) entry which is preliminary data.</text>
</comment>
<dbReference type="PANTHER" id="PTHR43244">
    <property type="match status" value="1"/>
</dbReference>
<dbReference type="InterPro" id="IPR023907">
    <property type="entry name" value="Non-F420_Flavin_OxRdtase"/>
</dbReference>
<protein>
    <submittedName>
        <fullName evidence="3">TIGR03885 family FMN-dependent LLM class oxidoreductase</fullName>
        <ecNumber evidence="3">1.-.-.-</ecNumber>
    </submittedName>
</protein>
<name>A0A3S3VKV3_9HYPH</name>
<dbReference type="Gene3D" id="3.20.20.30">
    <property type="entry name" value="Luciferase-like domain"/>
    <property type="match status" value="1"/>
</dbReference>
<proteinExistence type="predicted"/>
<dbReference type="PANTHER" id="PTHR43244:SF1">
    <property type="entry name" value="5,10-METHYLENETETRAHYDROMETHANOPTERIN REDUCTASE"/>
    <property type="match status" value="1"/>
</dbReference>
<dbReference type="NCBIfam" id="TIGR03557">
    <property type="entry name" value="F420_G6P_family"/>
    <property type="match status" value="1"/>
</dbReference>
<dbReference type="GO" id="GO:0016705">
    <property type="term" value="F:oxidoreductase activity, acting on paired donors, with incorporation or reduction of molecular oxygen"/>
    <property type="evidence" value="ECO:0007669"/>
    <property type="project" value="InterPro"/>
</dbReference>
<dbReference type="NCBIfam" id="TIGR03885">
    <property type="entry name" value="flavin_revert"/>
    <property type="match status" value="1"/>
</dbReference>
<dbReference type="InterPro" id="IPR011251">
    <property type="entry name" value="Luciferase-like_dom"/>
</dbReference>
<evidence type="ECO:0000313" key="4">
    <source>
        <dbReference type="Proteomes" id="UP000287687"/>
    </source>
</evidence>
<dbReference type="InterPro" id="IPR050564">
    <property type="entry name" value="F420-G6PD/mer"/>
</dbReference>
<evidence type="ECO:0000259" key="2">
    <source>
        <dbReference type="Pfam" id="PF00296"/>
    </source>
</evidence>
<dbReference type="InterPro" id="IPR036661">
    <property type="entry name" value="Luciferase-like_sf"/>
</dbReference>
<accession>A0A3S3VKV3</accession>
<dbReference type="CDD" id="cd01097">
    <property type="entry name" value="Tetrahydromethanopterin_reductase"/>
    <property type="match status" value="1"/>
</dbReference>
<feature type="domain" description="Luciferase-like" evidence="2">
    <location>
        <begin position="8"/>
        <end position="292"/>
    </location>
</feature>
<evidence type="ECO:0000313" key="3">
    <source>
        <dbReference type="EMBL" id="RWX78969.1"/>
    </source>
</evidence>
<reference evidence="3 4" key="1">
    <citation type="submission" date="2019-01" db="EMBL/GenBank/DDBJ databases">
        <title>The draft genome of Rhizobium sp. 24NR.</title>
        <authorList>
            <person name="Liu L."/>
            <person name="Liang L."/>
            <person name="Shi S."/>
            <person name="Xu L."/>
            <person name="Wang X."/>
            <person name="Li L."/>
            <person name="Zhang X."/>
        </authorList>
    </citation>
    <scope>NUCLEOTIDE SEQUENCE [LARGE SCALE GENOMIC DNA]</scope>
    <source>
        <strain evidence="3 4">24NR</strain>
    </source>
</reference>
<dbReference type="OrthoDB" id="180193at2"/>
<dbReference type="AlphaFoldDB" id="A0A3S3VKV3"/>
<keyword evidence="1 3" id="KW-0560">Oxidoreductase</keyword>
<keyword evidence="4" id="KW-1185">Reference proteome</keyword>
<dbReference type="EMBL" id="SBIP01000002">
    <property type="protein sequence ID" value="RWX78969.1"/>
    <property type="molecule type" value="Genomic_DNA"/>
</dbReference>
<dbReference type="Pfam" id="PF00296">
    <property type="entry name" value="Bac_luciferase"/>
    <property type="match status" value="1"/>
</dbReference>
<dbReference type="InterPro" id="IPR019945">
    <property type="entry name" value="F420_G6P_DH-rel"/>
</dbReference>
<dbReference type="SUPFAM" id="SSF51679">
    <property type="entry name" value="Bacterial luciferase-like"/>
    <property type="match status" value="1"/>
</dbReference>
<dbReference type="EC" id="1.-.-.-" evidence="3"/>